<dbReference type="PANTHER" id="PTHR24567:SF68">
    <property type="entry name" value="DNA-BINDING TRANSCRIPTIONAL DUAL REGULATOR CRP"/>
    <property type="match status" value="1"/>
</dbReference>
<sequence>MAQLADLDRYLPEPLTHAVLPLARLARFKTGQMVMGHQDDTSDVFVILDGTLRIELLSRNGREITLNDAGPGELVGEYAALDEQPRSATVTATTDATLARIPGAVFKQAALAHPASAEWLTVRLVHILRSLNERIFELNALAVRSRLHCELLRLSLDNGVIANEASFAPSPTHAELANRIGTHREAVTRELSYLAEQGITSSTGRKLKVRDVARLAEIVRAAAGEVELIQRANRAGIGRGFD</sequence>
<dbReference type="SUPFAM" id="SSF51206">
    <property type="entry name" value="cAMP-binding domain-like"/>
    <property type="match status" value="1"/>
</dbReference>
<dbReference type="SMART" id="SM00419">
    <property type="entry name" value="HTH_CRP"/>
    <property type="match status" value="1"/>
</dbReference>
<evidence type="ECO:0000259" key="4">
    <source>
        <dbReference type="PROSITE" id="PS50042"/>
    </source>
</evidence>
<keyword evidence="6" id="KW-1185">Reference proteome</keyword>
<keyword evidence="1" id="KW-0805">Transcription regulation</keyword>
<comment type="caution">
    <text evidence="5">The sequence shown here is derived from an EMBL/GenBank/DDBJ whole genome shotgun (WGS) entry which is preliminary data.</text>
</comment>
<evidence type="ECO:0000313" key="6">
    <source>
        <dbReference type="Proteomes" id="UP001165583"/>
    </source>
</evidence>
<dbReference type="InterPro" id="IPR036390">
    <property type="entry name" value="WH_DNA-bd_sf"/>
</dbReference>
<dbReference type="Proteomes" id="UP001165583">
    <property type="component" value="Unassembled WGS sequence"/>
</dbReference>
<gene>
    <name evidence="5" type="ORF">NZK81_01390</name>
</gene>
<dbReference type="Gene3D" id="2.60.120.10">
    <property type="entry name" value="Jelly Rolls"/>
    <property type="match status" value="1"/>
</dbReference>
<evidence type="ECO:0000313" key="5">
    <source>
        <dbReference type="EMBL" id="MCT2398193.1"/>
    </source>
</evidence>
<dbReference type="Pfam" id="PF00027">
    <property type="entry name" value="cNMP_binding"/>
    <property type="match status" value="1"/>
</dbReference>
<evidence type="ECO:0000256" key="1">
    <source>
        <dbReference type="ARBA" id="ARBA00023015"/>
    </source>
</evidence>
<proteinExistence type="predicted"/>
<dbReference type="InterPro" id="IPR050397">
    <property type="entry name" value="Env_Response_Regulators"/>
</dbReference>
<dbReference type="PANTHER" id="PTHR24567">
    <property type="entry name" value="CRP FAMILY TRANSCRIPTIONAL REGULATORY PROTEIN"/>
    <property type="match status" value="1"/>
</dbReference>
<accession>A0ABT2I068</accession>
<evidence type="ECO:0000256" key="2">
    <source>
        <dbReference type="ARBA" id="ARBA00023125"/>
    </source>
</evidence>
<dbReference type="RefSeq" id="WP_260043285.1">
    <property type="nucleotide sequence ID" value="NZ_JANZXA010000001.1"/>
</dbReference>
<organism evidence="5 6">
    <name type="scientific">Novosphingobium mangrovi</name>
    <name type="common">ex Huang et al. 2023</name>
    <dbReference type="NCBI Taxonomy" id="2976432"/>
    <lineage>
        <taxon>Bacteria</taxon>
        <taxon>Pseudomonadati</taxon>
        <taxon>Pseudomonadota</taxon>
        <taxon>Alphaproteobacteria</taxon>
        <taxon>Sphingomonadales</taxon>
        <taxon>Sphingomonadaceae</taxon>
        <taxon>Novosphingobium</taxon>
    </lineage>
</organism>
<dbReference type="SMART" id="SM00100">
    <property type="entry name" value="cNMP"/>
    <property type="match status" value="1"/>
</dbReference>
<protein>
    <submittedName>
        <fullName evidence="5">Crp/Fnr family transcriptional regulator</fullName>
    </submittedName>
</protein>
<dbReference type="InterPro" id="IPR018490">
    <property type="entry name" value="cNMP-bd_dom_sf"/>
</dbReference>
<reference evidence="5" key="1">
    <citation type="submission" date="2022-09" db="EMBL/GenBank/DDBJ databases">
        <title>Novosphingobium sp. Nov., a polycyclic aromatic hydrocarbon-degrading bacterium isolated form mangrove sediments in HongKong.</title>
        <authorList>
            <person name="Hu Z."/>
        </authorList>
    </citation>
    <scope>NUCLEOTIDE SEQUENCE</scope>
    <source>
        <strain evidence="5">HK4-1</strain>
    </source>
</reference>
<keyword evidence="3" id="KW-0804">Transcription</keyword>
<dbReference type="Pfam" id="PF13545">
    <property type="entry name" value="HTH_Crp_2"/>
    <property type="match status" value="1"/>
</dbReference>
<name>A0ABT2I068_9SPHN</name>
<dbReference type="CDD" id="cd00038">
    <property type="entry name" value="CAP_ED"/>
    <property type="match status" value="1"/>
</dbReference>
<dbReference type="Gene3D" id="1.10.10.10">
    <property type="entry name" value="Winged helix-like DNA-binding domain superfamily/Winged helix DNA-binding domain"/>
    <property type="match status" value="1"/>
</dbReference>
<evidence type="ECO:0000256" key="3">
    <source>
        <dbReference type="ARBA" id="ARBA00023163"/>
    </source>
</evidence>
<dbReference type="InterPro" id="IPR036388">
    <property type="entry name" value="WH-like_DNA-bd_sf"/>
</dbReference>
<dbReference type="PROSITE" id="PS50042">
    <property type="entry name" value="CNMP_BINDING_3"/>
    <property type="match status" value="1"/>
</dbReference>
<keyword evidence="2" id="KW-0238">DNA-binding</keyword>
<dbReference type="EMBL" id="JANZXA010000001">
    <property type="protein sequence ID" value="MCT2398193.1"/>
    <property type="molecule type" value="Genomic_DNA"/>
</dbReference>
<feature type="domain" description="Cyclic nucleotide-binding" evidence="4">
    <location>
        <begin position="7"/>
        <end position="108"/>
    </location>
</feature>
<dbReference type="InterPro" id="IPR014710">
    <property type="entry name" value="RmlC-like_jellyroll"/>
</dbReference>
<dbReference type="InterPro" id="IPR012318">
    <property type="entry name" value="HTH_CRP"/>
</dbReference>
<dbReference type="SUPFAM" id="SSF46785">
    <property type="entry name" value="Winged helix' DNA-binding domain"/>
    <property type="match status" value="1"/>
</dbReference>
<dbReference type="InterPro" id="IPR000595">
    <property type="entry name" value="cNMP-bd_dom"/>
</dbReference>